<dbReference type="InterPro" id="IPR038552">
    <property type="entry name" value="Tim21_IMS_sf"/>
</dbReference>
<keyword evidence="8 9" id="KW-0472">Membrane</keyword>
<name>A0ABR3FRF1_9AGAR</name>
<keyword evidence="7 9" id="KW-0496">Mitochondrion</keyword>
<comment type="similarity">
    <text evidence="2 9">Belongs to the TIM21 family.</text>
</comment>
<evidence type="ECO:0000256" key="3">
    <source>
        <dbReference type="ARBA" id="ARBA00020726"/>
    </source>
</evidence>
<feature type="region of interest" description="Disordered" evidence="10">
    <location>
        <begin position="257"/>
        <end position="280"/>
    </location>
</feature>
<comment type="subcellular location">
    <subcellularLocation>
        <location evidence="9">Mitochondrion inner membrane</location>
        <topology evidence="9">Single-pass membrane protein</topology>
    </subcellularLocation>
    <subcellularLocation>
        <location evidence="1">Mitochondrion membrane</location>
        <topology evidence="1">Single-pass membrane protein</topology>
    </subcellularLocation>
</comment>
<proteinExistence type="inferred from homology"/>
<feature type="region of interest" description="Disordered" evidence="10">
    <location>
        <begin position="38"/>
        <end position="57"/>
    </location>
</feature>
<evidence type="ECO:0000256" key="6">
    <source>
        <dbReference type="ARBA" id="ARBA00022989"/>
    </source>
</evidence>
<keyword evidence="5" id="KW-0809">Transit peptide</keyword>
<keyword evidence="12" id="KW-1185">Reference proteome</keyword>
<evidence type="ECO:0000256" key="5">
    <source>
        <dbReference type="ARBA" id="ARBA00022946"/>
    </source>
</evidence>
<keyword evidence="9" id="KW-0999">Mitochondrion inner membrane</keyword>
<evidence type="ECO:0000256" key="2">
    <source>
        <dbReference type="ARBA" id="ARBA00010867"/>
    </source>
</evidence>
<keyword evidence="9" id="KW-0811">Translocation</keyword>
<comment type="caution">
    <text evidence="11">The sequence shown here is derived from an EMBL/GenBank/DDBJ whole genome shotgun (WGS) entry which is preliminary data.</text>
</comment>
<dbReference type="PANTHER" id="PTHR13032:SF6">
    <property type="entry name" value="MITOCHONDRIAL IMPORT INNER MEMBRANE TRANSLOCASE SUBUNIT TIM21"/>
    <property type="match status" value="1"/>
</dbReference>
<evidence type="ECO:0000256" key="4">
    <source>
        <dbReference type="ARBA" id="ARBA00022692"/>
    </source>
</evidence>
<keyword evidence="6 9" id="KW-1133">Transmembrane helix</keyword>
<sequence>MSLIFLERARSRCCRSSVSVYQISKTCLQPRSRIPLAPQTRQYATNRDTVDPSRLSQSLDTRQQAFRTRESVGPFQLASSSLNSTERVQKWSELSTAGKTRTSNLAVILVGAGFSAVLIYCLASELFSKNSPTVLYSAACERIMASPEIAKYLKGSLVFHTTPPSLERPRHRNHQVSSQIAFDQNNREHMFMHFYVEARSGSIVSDSYYDRAENWIQDTTSRLSETSYEDMVQWAKDRSSATWERFQRSFKYLTGAPVSSSTVPETSTSQTDSAYQEPQSTMSQLTGIFSSLRRTTSSTSTPDTRQTGQVYTEAEVHADFVRNNDGYFVCRYIMVNIPNSSTRSPIRIFVERGAGVRDNEPIMRWHSG</sequence>
<evidence type="ECO:0000313" key="11">
    <source>
        <dbReference type="EMBL" id="KAL0578020.1"/>
    </source>
</evidence>
<organism evidence="11 12">
    <name type="scientific">Marasmius crinis-equi</name>
    <dbReference type="NCBI Taxonomy" id="585013"/>
    <lineage>
        <taxon>Eukaryota</taxon>
        <taxon>Fungi</taxon>
        <taxon>Dikarya</taxon>
        <taxon>Basidiomycota</taxon>
        <taxon>Agaricomycotina</taxon>
        <taxon>Agaricomycetes</taxon>
        <taxon>Agaricomycetidae</taxon>
        <taxon>Agaricales</taxon>
        <taxon>Marasmiineae</taxon>
        <taxon>Marasmiaceae</taxon>
        <taxon>Marasmius</taxon>
    </lineage>
</organism>
<dbReference type="InterPro" id="IPR013261">
    <property type="entry name" value="Tim21"/>
</dbReference>
<protein>
    <recommendedName>
        <fullName evidence="3 9">Mitochondrial import inner membrane translocase subunit Tim21</fullName>
    </recommendedName>
</protein>
<dbReference type="EMBL" id="JBAHYK010000123">
    <property type="protein sequence ID" value="KAL0578020.1"/>
    <property type="molecule type" value="Genomic_DNA"/>
</dbReference>
<comment type="function">
    <text evidence="9">Essential component of the TIM23 complex, a complex that mediates the translocation of transit peptide-containing proteins across the mitochondrial inner membrane.</text>
</comment>
<gene>
    <name evidence="11" type="ORF">V5O48_003970</name>
</gene>
<evidence type="ECO:0000256" key="10">
    <source>
        <dbReference type="SAM" id="MobiDB-lite"/>
    </source>
</evidence>
<dbReference type="Gene3D" id="3.10.450.320">
    <property type="entry name" value="Mitochondrial import inner membrane translocase subunit Tim21"/>
    <property type="match status" value="1"/>
</dbReference>
<evidence type="ECO:0000256" key="1">
    <source>
        <dbReference type="ARBA" id="ARBA00004304"/>
    </source>
</evidence>
<evidence type="ECO:0000256" key="8">
    <source>
        <dbReference type="ARBA" id="ARBA00023136"/>
    </source>
</evidence>
<reference evidence="11 12" key="1">
    <citation type="submission" date="2024-02" db="EMBL/GenBank/DDBJ databases">
        <title>A draft genome for the cacao thread blight pathogen Marasmius crinis-equi.</title>
        <authorList>
            <person name="Cohen S.P."/>
            <person name="Baruah I.K."/>
            <person name="Amoako-Attah I."/>
            <person name="Bukari Y."/>
            <person name="Meinhardt L.W."/>
            <person name="Bailey B.A."/>
        </authorList>
    </citation>
    <scope>NUCLEOTIDE SEQUENCE [LARGE SCALE GENOMIC DNA]</scope>
    <source>
        <strain evidence="11 12">GH-76</strain>
    </source>
</reference>
<dbReference type="PANTHER" id="PTHR13032">
    <property type="entry name" value="MITOCHONDRIAL IMPORT INNER MEMBRANE TRANSLOCASE SUBUNIT TIM21"/>
    <property type="match status" value="1"/>
</dbReference>
<keyword evidence="9" id="KW-0653">Protein transport</keyword>
<dbReference type="Pfam" id="PF08294">
    <property type="entry name" value="TIM21"/>
    <property type="match status" value="1"/>
</dbReference>
<feature type="compositionally biased region" description="Low complexity" evidence="10">
    <location>
        <begin position="257"/>
        <end position="271"/>
    </location>
</feature>
<comment type="subunit">
    <text evidence="9">Component of the TIM23 complex.</text>
</comment>
<evidence type="ECO:0000313" key="12">
    <source>
        <dbReference type="Proteomes" id="UP001465976"/>
    </source>
</evidence>
<keyword evidence="4 9" id="KW-0812">Transmembrane</keyword>
<feature type="transmembrane region" description="Helical" evidence="9">
    <location>
        <begin position="105"/>
        <end position="127"/>
    </location>
</feature>
<keyword evidence="9" id="KW-0813">Transport</keyword>
<accession>A0ABR3FRF1</accession>
<dbReference type="Proteomes" id="UP001465976">
    <property type="component" value="Unassembled WGS sequence"/>
</dbReference>
<evidence type="ECO:0000256" key="9">
    <source>
        <dbReference type="RuleBase" id="RU367142"/>
    </source>
</evidence>
<evidence type="ECO:0000256" key="7">
    <source>
        <dbReference type="ARBA" id="ARBA00023128"/>
    </source>
</evidence>